<dbReference type="Proteomes" id="UP000283387">
    <property type="component" value="Unassembled WGS sequence"/>
</dbReference>
<dbReference type="EMBL" id="RAPN01000001">
    <property type="protein sequence ID" value="RKD92006.1"/>
    <property type="molecule type" value="Genomic_DNA"/>
</dbReference>
<evidence type="ECO:0000259" key="1">
    <source>
        <dbReference type="Pfam" id="PF04422"/>
    </source>
</evidence>
<dbReference type="InterPro" id="IPR007525">
    <property type="entry name" value="FrhB_FdhB_C"/>
</dbReference>
<reference evidence="3 4" key="1">
    <citation type="submission" date="2018-09" db="EMBL/GenBank/DDBJ databases">
        <title>Genomic Encyclopedia of Archaeal and Bacterial Type Strains, Phase II (KMG-II): from individual species to whole genera.</title>
        <authorList>
            <person name="Goeker M."/>
        </authorList>
    </citation>
    <scope>NUCLEOTIDE SEQUENCE [LARGE SCALE GENOMIC DNA]</scope>
    <source>
        <strain evidence="3 4">DSM 27148</strain>
    </source>
</reference>
<name>A0A419W997_9BACT</name>
<dbReference type="PANTHER" id="PTHR31332">
    <property type="entry name" value="7-HYDROXYMETHYL CHLOROPHYLL A REDUCTASE, CHLOROPLASTIC"/>
    <property type="match status" value="1"/>
</dbReference>
<protein>
    <submittedName>
        <fullName evidence="3">Coenzyme F420-reducing hydrogenase beta subunit</fullName>
    </submittedName>
</protein>
<dbReference type="RefSeq" id="WP_120273262.1">
    <property type="nucleotide sequence ID" value="NZ_RAPN01000001.1"/>
</dbReference>
<organism evidence="3 4">
    <name type="scientific">Mangrovibacterium diazotrophicum</name>
    <dbReference type="NCBI Taxonomy" id="1261403"/>
    <lineage>
        <taxon>Bacteria</taxon>
        <taxon>Pseudomonadati</taxon>
        <taxon>Bacteroidota</taxon>
        <taxon>Bacteroidia</taxon>
        <taxon>Marinilabiliales</taxon>
        <taxon>Prolixibacteraceae</taxon>
        <taxon>Mangrovibacterium</taxon>
    </lineage>
</organism>
<dbReference type="InterPro" id="IPR045220">
    <property type="entry name" value="FRHB/FDHB/HCAR-like"/>
</dbReference>
<dbReference type="GO" id="GO:0052592">
    <property type="term" value="F:oxidoreductase activity, acting on CH or CH2 groups, with an iron-sulfur protein as acceptor"/>
    <property type="evidence" value="ECO:0007669"/>
    <property type="project" value="TreeGrafter"/>
</dbReference>
<dbReference type="AlphaFoldDB" id="A0A419W997"/>
<feature type="domain" description="Coenzyme F420 hydrogenase/dehydrogenase beta subunit C-terminal" evidence="2">
    <location>
        <begin position="183"/>
        <end position="356"/>
    </location>
</feature>
<evidence type="ECO:0000259" key="2">
    <source>
        <dbReference type="Pfam" id="PF04432"/>
    </source>
</evidence>
<dbReference type="OrthoDB" id="9813230at2"/>
<accession>A0A419W997</accession>
<sequence>MKLEIEKVIDGNYCMGCGACAYLSSSSMKINKYGEYEPDINLIKKSVKTEEDIQKISFACPSLNPEYNEDNLGKTFLTTAKGYDSHLGYYYSTYAGFVKEKKFRENGTSGGFGTWIATELLRNKLIDAVIHIKPTRKREKPQDPFFKYELSKCEEEIINGAKTRYHVTEISDALNIVRTNPGRYLFVGLPCMIKAVRRIQLIDPTINQCIKYTASLVCGHLKSLNWTLSLAWAKGLSPSETLQIDSFTYRTKAKDIPIKAYVYSAQINNGKKKIQEDTSNVTGGKFNQGALMLPACNFCDDVVGETADITIGDAWLPKYEIDNKGTNLIIIRNKTLDELLQNGKNEDRIHLVDVSKEDAIKSQSGGFRQRREGLAYRLEHTQKKGLWVPEKRVTPGKKGIAPLRKKIYKERFKVTSKSRKAFLKAIEGDNYNIYTSTMNHHLKFLRFLEVSSTLTRILKRRLFYISHRLKS</sequence>
<evidence type="ECO:0000313" key="3">
    <source>
        <dbReference type="EMBL" id="RKD92006.1"/>
    </source>
</evidence>
<gene>
    <name evidence="3" type="ORF">BC643_2375</name>
</gene>
<dbReference type="Pfam" id="PF04432">
    <property type="entry name" value="FrhB_FdhB_C"/>
    <property type="match status" value="1"/>
</dbReference>
<feature type="domain" description="Coenzyme F420 hydrogenase/dehydrogenase beta subunit N-terminal" evidence="1">
    <location>
        <begin position="93"/>
        <end position="174"/>
    </location>
</feature>
<keyword evidence="4" id="KW-1185">Reference proteome</keyword>
<dbReference type="Pfam" id="PF04422">
    <property type="entry name" value="FrhB_FdhB_N"/>
    <property type="match status" value="1"/>
</dbReference>
<comment type="caution">
    <text evidence="3">The sequence shown here is derived from an EMBL/GenBank/DDBJ whole genome shotgun (WGS) entry which is preliminary data.</text>
</comment>
<dbReference type="PANTHER" id="PTHR31332:SF0">
    <property type="entry name" value="7-HYDROXYMETHYL CHLOROPHYLL A REDUCTASE, CHLOROPLASTIC"/>
    <property type="match status" value="1"/>
</dbReference>
<dbReference type="InterPro" id="IPR007516">
    <property type="entry name" value="Co_F420_Hydgase/DH_bsu_N"/>
</dbReference>
<proteinExistence type="predicted"/>
<evidence type="ECO:0000313" key="4">
    <source>
        <dbReference type="Proteomes" id="UP000283387"/>
    </source>
</evidence>